<evidence type="ECO:0000313" key="2">
    <source>
        <dbReference type="Proteomes" id="UP000032024"/>
    </source>
</evidence>
<dbReference type="EMBL" id="CP010525">
    <property type="protein sequence ID" value="AJO21345.1"/>
    <property type="molecule type" value="Genomic_DNA"/>
</dbReference>
<proteinExistence type="predicted"/>
<keyword evidence="2" id="KW-1185">Reference proteome</keyword>
<name>A0AAN0WA37_HEYCO</name>
<organism evidence="1 2">
    <name type="scientific">Heyndrickxia coagulans</name>
    <name type="common">Weizmannia coagulans</name>
    <dbReference type="NCBI Taxonomy" id="1398"/>
    <lineage>
        <taxon>Bacteria</taxon>
        <taxon>Bacillati</taxon>
        <taxon>Bacillota</taxon>
        <taxon>Bacilli</taxon>
        <taxon>Bacillales</taxon>
        <taxon>Bacillaceae</taxon>
        <taxon>Heyndrickxia</taxon>
    </lineage>
</organism>
<evidence type="ECO:0000313" key="1">
    <source>
        <dbReference type="EMBL" id="AJO21345.1"/>
    </source>
</evidence>
<gene>
    <name evidence="1" type="ORF">SB48_HM08orf00845</name>
</gene>
<dbReference type="Proteomes" id="UP000032024">
    <property type="component" value="Chromosome"/>
</dbReference>
<sequence>MHYGSKQANMNLYKLENSLKWTIGMVDNFPSTLFRMSRK</sequence>
<protein>
    <submittedName>
        <fullName evidence="1">Uncharacterized protein</fullName>
    </submittedName>
</protein>
<reference evidence="2" key="1">
    <citation type="submission" date="2015-01" db="EMBL/GenBank/DDBJ databases">
        <title>Comparative genome analysis of Bacillus coagulans HM-08, Clostridium butyricum HM-68, Bacillus subtilis HM-66 and Bacillus paralicheniformis BL-09.</title>
        <authorList>
            <person name="Zhang H."/>
        </authorList>
    </citation>
    <scope>NUCLEOTIDE SEQUENCE [LARGE SCALE GENOMIC DNA]</scope>
    <source>
        <strain evidence="2">HM-08</strain>
    </source>
</reference>
<dbReference type="AlphaFoldDB" id="A0AAN0WA37"/>
<accession>A0AAN0WA37</accession>